<protein>
    <recommendedName>
        <fullName evidence="1">PiggyBac transposable element-derived protein domain-containing protein</fullName>
    </recommendedName>
</protein>
<name>A0AAV8YVT4_9CUCU</name>
<keyword evidence="3" id="KW-1185">Reference proteome</keyword>
<gene>
    <name evidence="2" type="ORF">NQ314_006949</name>
</gene>
<accession>A0AAV8YVT4</accession>
<dbReference type="EMBL" id="JANEYF010001891">
    <property type="protein sequence ID" value="KAJ8955069.1"/>
    <property type="molecule type" value="Genomic_DNA"/>
</dbReference>
<evidence type="ECO:0000313" key="2">
    <source>
        <dbReference type="EMBL" id="KAJ8955069.1"/>
    </source>
</evidence>
<dbReference type="AlphaFoldDB" id="A0AAV8YVT4"/>
<dbReference type="InterPro" id="IPR029526">
    <property type="entry name" value="PGBD"/>
</dbReference>
<dbReference type="Pfam" id="PF13843">
    <property type="entry name" value="DDE_Tnp_1_7"/>
    <property type="match status" value="1"/>
</dbReference>
<reference evidence="2" key="1">
    <citation type="journal article" date="2023" name="Insect Mol. Biol.">
        <title>Genome sequencing provides insights into the evolution of gene families encoding plant cell wall-degrading enzymes in longhorned beetles.</title>
        <authorList>
            <person name="Shin N.R."/>
            <person name="Okamura Y."/>
            <person name="Kirsch R."/>
            <person name="Pauchet Y."/>
        </authorList>
    </citation>
    <scope>NUCLEOTIDE SEQUENCE</scope>
    <source>
        <strain evidence="2">RBIC_L_NR</strain>
    </source>
</reference>
<comment type="caution">
    <text evidence="2">The sequence shown here is derived from an EMBL/GenBank/DDBJ whole genome shotgun (WGS) entry which is preliminary data.</text>
</comment>
<dbReference type="PANTHER" id="PTHR46599">
    <property type="entry name" value="PIGGYBAC TRANSPOSABLE ELEMENT-DERIVED PROTEIN 4"/>
    <property type="match status" value="1"/>
</dbReference>
<sequence length="183" mass="21700">MTQEKSSKVNSLILRLMEPYLDKGHQLYIDNFYTNLQLSECLQERKTHTTGTLHSNRKRNPKEITEAKLRAREHVWRSCGNIYVSKWRDKRGVLAFATGYQPKLIETTNKYGLNKVKPIEVAGYNDRADQMISYYSCPRKSIRWNKKVIFHILDIVVWNAYYLYKETECNKTNSFDYFRSALI</sequence>
<evidence type="ECO:0000313" key="3">
    <source>
        <dbReference type="Proteomes" id="UP001162156"/>
    </source>
</evidence>
<feature type="domain" description="PiggyBac transposable element-derived protein" evidence="1">
    <location>
        <begin position="4"/>
        <end position="161"/>
    </location>
</feature>
<dbReference type="PANTHER" id="PTHR46599:SF3">
    <property type="entry name" value="PIGGYBAC TRANSPOSABLE ELEMENT-DERIVED PROTEIN 4"/>
    <property type="match status" value="1"/>
</dbReference>
<evidence type="ECO:0000259" key="1">
    <source>
        <dbReference type="Pfam" id="PF13843"/>
    </source>
</evidence>
<organism evidence="2 3">
    <name type="scientific">Rhamnusium bicolor</name>
    <dbReference type="NCBI Taxonomy" id="1586634"/>
    <lineage>
        <taxon>Eukaryota</taxon>
        <taxon>Metazoa</taxon>
        <taxon>Ecdysozoa</taxon>
        <taxon>Arthropoda</taxon>
        <taxon>Hexapoda</taxon>
        <taxon>Insecta</taxon>
        <taxon>Pterygota</taxon>
        <taxon>Neoptera</taxon>
        <taxon>Endopterygota</taxon>
        <taxon>Coleoptera</taxon>
        <taxon>Polyphaga</taxon>
        <taxon>Cucujiformia</taxon>
        <taxon>Chrysomeloidea</taxon>
        <taxon>Cerambycidae</taxon>
        <taxon>Lepturinae</taxon>
        <taxon>Rhagiini</taxon>
        <taxon>Rhamnusium</taxon>
    </lineage>
</organism>
<dbReference type="Proteomes" id="UP001162156">
    <property type="component" value="Unassembled WGS sequence"/>
</dbReference>
<proteinExistence type="predicted"/>